<dbReference type="GeneID" id="92717005"/>
<dbReference type="RefSeq" id="WP_162501785.1">
    <property type="nucleotide sequence ID" value="NZ_AP019697.1"/>
</dbReference>
<dbReference type="InterPro" id="IPR030395">
    <property type="entry name" value="GP_PDE_dom"/>
</dbReference>
<evidence type="ECO:0000313" key="2">
    <source>
        <dbReference type="EMBL" id="BBK25857.1"/>
    </source>
</evidence>
<organism evidence="2 3">
    <name type="scientific">Dialister hominis</name>
    <dbReference type="NCBI Taxonomy" id="2582419"/>
    <lineage>
        <taxon>Bacteria</taxon>
        <taxon>Bacillati</taxon>
        <taxon>Bacillota</taxon>
        <taxon>Negativicutes</taxon>
        <taxon>Veillonellales</taxon>
        <taxon>Veillonellaceae</taxon>
        <taxon>Dialister</taxon>
    </lineage>
</organism>
<dbReference type="SUPFAM" id="SSF51695">
    <property type="entry name" value="PLC-like phosphodiesterases"/>
    <property type="match status" value="1"/>
</dbReference>
<protein>
    <submittedName>
        <fullName evidence="2">Glycerophosphoryl diester phosphodiesterase</fullName>
    </submittedName>
</protein>
<evidence type="ECO:0000313" key="3">
    <source>
        <dbReference type="Proteomes" id="UP000320585"/>
    </source>
</evidence>
<accession>A0A8D4UVR1</accession>
<sequence>MFDSQAHRGGRDARPENTLYSYLYGMEIGANIECDMQLARDGIVMSHNPVLNPDITRDIHGSYLRTGIYDIRLMTIEEIKSFDVGAINPESEYFGLHGSQTALHAKIPTLEEMFQLAVDTGHNTTEFNIETKSYPDPQSPFYENNADPHKFVDEFLRIVRKYKMEKRVILQSFDWRTLRIMKDEAPEIRTSALYQLSPDSPVDGDTIHMTRREPSPWLAGLSIHDYDGHIAACAYAAGADILSPNFREFTEKDAYEAHELGMKILPWTVNSRNDMLETIEKGADGIISDRPWILRELLERRGIPLRPLSPSPESPYHIEGTML</sequence>
<reference evidence="3" key="1">
    <citation type="submission" date="2019-05" db="EMBL/GenBank/DDBJ databases">
        <title>Complete genome sequencing of Dialister sp. strain 5BBH33.</title>
        <authorList>
            <person name="Sakamoto M."/>
            <person name="Murakami T."/>
            <person name="Mori H."/>
        </authorList>
    </citation>
    <scope>NUCLEOTIDE SEQUENCE [LARGE SCALE GENOMIC DNA]</scope>
    <source>
        <strain evidence="3">5BBH33</strain>
    </source>
</reference>
<dbReference type="GO" id="GO:0006629">
    <property type="term" value="P:lipid metabolic process"/>
    <property type="evidence" value="ECO:0007669"/>
    <property type="project" value="InterPro"/>
</dbReference>
<dbReference type="InterPro" id="IPR017946">
    <property type="entry name" value="PLC-like_Pdiesterase_TIM-brl"/>
</dbReference>
<proteinExistence type="predicted"/>
<dbReference type="Proteomes" id="UP000320585">
    <property type="component" value="Chromosome"/>
</dbReference>
<name>A0A8D4UVR1_9FIRM</name>
<dbReference type="KEGG" id="dho:Dia5BBH33_17920"/>
<dbReference type="AlphaFoldDB" id="A0A8D4UVR1"/>
<keyword evidence="3" id="KW-1185">Reference proteome</keyword>
<dbReference type="PANTHER" id="PTHR46211">
    <property type="entry name" value="GLYCEROPHOSPHORYL DIESTER PHOSPHODIESTERASE"/>
    <property type="match status" value="1"/>
</dbReference>
<gene>
    <name evidence="2" type="ORF">Dia5BBH33_17920</name>
</gene>
<dbReference type="Pfam" id="PF03009">
    <property type="entry name" value="GDPD"/>
    <property type="match status" value="1"/>
</dbReference>
<feature type="domain" description="GP-PDE" evidence="1">
    <location>
        <begin position="2"/>
        <end position="298"/>
    </location>
</feature>
<dbReference type="PROSITE" id="PS51704">
    <property type="entry name" value="GP_PDE"/>
    <property type="match status" value="1"/>
</dbReference>
<dbReference type="EMBL" id="AP019697">
    <property type="protein sequence ID" value="BBK25857.1"/>
    <property type="molecule type" value="Genomic_DNA"/>
</dbReference>
<dbReference type="Gene3D" id="3.20.20.190">
    <property type="entry name" value="Phosphatidylinositol (PI) phosphodiesterase"/>
    <property type="match status" value="1"/>
</dbReference>
<dbReference type="GO" id="GO:0008081">
    <property type="term" value="F:phosphoric diester hydrolase activity"/>
    <property type="evidence" value="ECO:0007669"/>
    <property type="project" value="InterPro"/>
</dbReference>
<dbReference type="PANTHER" id="PTHR46211:SF14">
    <property type="entry name" value="GLYCEROPHOSPHODIESTER PHOSPHODIESTERASE"/>
    <property type="match status" value="1"/>
</dbReference>
<evidence type="ECO:0000259" key="1">
    <source>
        <dbReference type="PROSITE" id="PS51704"/>
    </source>
</evidence>